<dbReference type="SUPFAM" id="SSF54995">
    <property type="entry name" value="Ribosomal protein S6"/>
    <property type="match status" value="1"/>
</dbReference>
<dbReference type="PANTHER" id="PTHR21011:SF1">
    <property type="entry name" value="SMALL RIBOSOMAL SUBUNIT PROTEIN BS6M"/>
    <property type="match status" value="1"/>
</dbReference>
<keyword evidence="2" id="KW-0689">Ribosomal protein</keyword>
<sequence>MPLYEMFCIAVHNQRSPTNLRQLVDTLTNTVHRSGGVVRKIQNLGLGLTLPERMRAHQQYHTHGDHFALHFDVSPLVLRTINETMRRDPMVIRWTILKKGEKVADLGILNETSIRSVPVPRDELVYQAPFRYRRS</sequence>
<dbReference type="Gene3D" id="3.30.70.60">
    <property type="match status" value="1"/>
</dbReference>
<organism evidence="2 3">
    <name type="scientific">Tremella mesenterica</name>
    <name type="common">Jelly fungus</name>
    <dbReference type="NCBI Taxonomy" id="5217"/>
    <lineage>
        <taxon>Eukaryota</taxon>
        <taxon>Fungi</taxon>
        <taxon>Dikarya</taxon>
        <taxon>Basidiomycota</taxon>
        <taxon>Agaricomycotina</taxon>
        <taxon>Tremellomycetes</taxon>
        <taxon>Tremellales</taxon>
        <taxon>Tremellaceae</taxon>
        <taxon>Tremella</taxon>
    </lineage>
</organism>
<dbReference type="GO" id="GO:0003735">
    <property type="term" value="F:structural constituent of ribosome"/>
    <property type="evidence" value="ECO:0007669"/>
    <property type="project" value="InterPro"/>
</dbReference>
<name>A0A4Q1BT07_TREME</name>
<evidence type="ECO:0000256" key="1">
    <source>
        <dbReference type="ARBA" id="ARBA00009512"/>
    </source>
</evidence>
<dbReference type="FunCoup" id="A0A4Q1BT07">
    <property type="interactions" value="102"/>
</dbReference>
<reference evidence="2 3" key="1">
    <citation type="submission" date="2016-06" db="EMBL/GenBank/DDBJ databases">
        <title>Evolution of pathogenesis and genome organization in the Tremellales.</title>
        <authorList>
            <person name="Cuomo C."/>
            <person name="Litvintseva A."/>
            <person name="Heitman J."/>
            <person name="Chen Y."/>
            <person name="Sun S."/>
            <person name="Springer D."/>
            <person name="Dromer F."/>
            <person name="Young S."/>
            <person name="Zeng Q."/>
            <person name="Chapman S."/>
            <person name="Gujja S."/>
            <person name="Saif S."/>
            <person name="Birren B."/>
        </authorList>
    </citation>
    <scope>NUCLEOTIDE SEQUENCE [LARGE SCALE GENOMIC DNA]</scope>
    <source>
        <strain evidence="2 3">ATCC 28783</strain>
    </source>
</reference>
<dbReference type="PANTHER" id="PTHR21011">
    <property type="entry name" value="MITOCHONDRIAL 28S RIBOSOMAL PROTEIN S6"/>
    <property type="match status" value="1"/>
</dbReference>
<dbReference type="Proteomes" id="UP000289152">
    <property type="component" value="Unassembled WGS sequence"/>
</dbReference>
<dbReference type="EMBL" id="SDIL01000011">
    <property type="protein sequence ID" value="RXK41183.1"/>
    <property type="molecule type" value="Genomic_DNA"/>
</dbReference>
<evidence type="ECO:0000313" key="2">
    <source>
        <dbReference type="EMBL" id="RXK41183.1"/>
    </source>
</evidence>
<dbReference type="AlphaFoldDB" id="A0A4Q1BT07"/>
<dbReference type="GO" id="GO:0006412">
    <property type="term" value="P:translation"/>
    <property type="evidence" value="ECO:0007669"/>
    <property type="project" value="InterPro"/>
</dbReference>
<dbReference type="InterPro" id="IPR035980">
    <property type="entry name" value="Ribosomal_bS6_sf"/>
</dbReference>
<dbReference type="STRING" id="5217.A0A4Q1BT07"/>
<comment type="similarity">
    <text evidence="1">Belongs to the bacterial ribosomal protein bS6 family.</text>
</comment>
<dbReference type="VEuPathDB" id="FungiDB:TREMEDRAFT_40444"/>
<evidence type="ECO:0000313" key="3">
    <source>
        <dbReference type="Proteomes" id="UP000289152"/>
    </source>
</evidence>
<proteinExistence type="inferred from homology"/>
<keyword evidence="3" id="KW-1185">Reference proteome</keyword>
<dbReference type="OrthoDB" id="10259681at2759"/>
<accession>A0A4Q1BT07</accession>
<comment type="caution">
    <text evidence="2">The sequence shown here is derived from an EMBL/GenBank/DDBJ whole genome shotgun (WGS) entry which is preliminary data.</text>
</comment>
<dbReference type="GO" id="GO:0005763">
    <property type="term" value="C:mitochondrial small ribosomal subunit"/>
    <property type="evidence" value="ECO:0007669"/>
    <property type="project" value="TreeGrafter"/>
</dbReference>
<gene>
    <name evidence="2" type="ORF">M231_01588</name>
</gene>
<dbReference type="GO" id="GO:0070181">
    <property type="term" value="F:small ribosomal subunit rRNA binding"/>
    <property type="evidence" value="ECO:0007669"/>
    <property type="project" value="TreeGrafter"/>
</dbReference>
<protein>
    <submittedName>
        <fullName evidence="2">Ribosomal protein S6</fullName>
    </submittedName>
</protein>
<dbReference type="InterPro" id="IPR000529">
    <property type="entry name" value="Ribosomal_bS6"/>
</dbReference>
<dbReference type="InterPro" id="IPR014717">
    <property type="entry name" value="Transl_elong_EF1B/ribsomal_bS6"/>
</dbReference>
<dbReference type="CDD" id="cd15465">
    <property type="entry name" value="bS6_mito"/>
    <property type="match status" value="1"/>
</dbReference>
<dbReference type="InParanoid" id="A0A4Q1BT07"/>
<dbReference type="Pfam" id="PF01250">
    <property type="entry name" value="Ribosomal_S6"/>
    <property type="match status" value="1"/>
</dbReference>
<keyword evidence="2" id="KW-0687">Ribonucleoprotein</keyword>